<dbReference type="InterPro" id="IPR037401">
    <property type="entry name" value="SnoaL-like"/>
</dbReference>
<evidence type="ECO:0000313" key="3">
    <source>
        <dbReference type="Proteomes" id="UP000317982"/>
    </source>
</evidence>
<sequence length="134" mass="15275">MSTPDLFRRLLHGLETAQWDHLADLYTDDARVTMPFALPTPVVLNGREAVAEHFARSTSMPIRFRADNVRIYPTPDPDVVLAEFDYVVRVTTTGQEFRVANIQYLRARDGRIAETHDYHDHTRLAAALRPTPST</sequence>
<accession>A0A545AEI3</accession>
<keyword evidence="3" id="KW-1185">Reference proteome</keyword>
<dbReference type="Gene3D" id="3.10.450.50">
    <property type="match status" value="1"/>
</dbReference>
<dbReference type="Pfam" id="PF12680">
    <property type="entry name" value="SnoaL_2"/>
    <property type="match status" value="1"/>
</dbReference>
<dbReference type="AlphaFoldDB" id="A0A545AEI3"/>
<name>A0A545AEI3_9ACTN</name>
<dbReference type="Proteomes" id="UP000317982">
    <property type="component" value="Unassembled WGS sequence"/>
</dbReference>
<dbReference type="EMBL" id="VIRS01000059">
    <property type="protein sequence ID" value="TQS39719.1"/>
    <property type="molecule type" value="Genomic_DNA"/>
</dbReference>
<dbReference type="InParanoid" id="A0A545AEI3"/>
<dbReference type="OrthoDB" id="3681559at2"/>
<feature type="domain" description="SnoaL-like" evidence="1">
    <location>
        <begin position="8"/>
        <end position="114"/>
    </location>
</feature>
<dbReference type="InterPro" id="IPR032710">
    <property type="entry name" value="NTF2-like_dom_sf"/>
</dbReference>
<dbReference type="RefSeq" id="WP_142709863.1">
    <property type="nucleotide sequence ID" value="NZ_VIRS01000059.1"/>
</dbReference>
<evidence type="ECO:0000313" key="2">
    <source>
        <dbReference type="EMBL" id="TQS39719.1"/>
    </source>
</evidence>
<gene>
    <name evidence="2" type="ORF">FL583_38515</name>
</gene>
<comment type="caution">
    <text evidence="2">The sequence shown here is derived from an EMBL/GenBank/DDBJ whole genome shotgun (WGS) entry which is preliminary data.</text>
</comment>
<dbReference type="SUPFAM" id="SSF54427">
    <property type="entry name" value="NTF2-like"/>
    <property type="match status" value="1"/>
</dbReference>
<dbReference type="CDD" id="cd00531">
    <property type="entry name" value="NTF2_like"/>
    <property type="match status" value="1"/>
</dbReference>
<protein>
    <submittedName>
        <fullName evidence="2">Nuclear transport factor 2 family protein</fullName>
    </submittedName>
</protein>
<proteinExistence type="predicted"/>
<reference evidence="2 3" key="1">
    <citation type="submission" date="2019-07" db="EMBL/GenBank/DDBJ databases">
        <title>Cryptosporangium phraense sp. nov., isolated from plant litter.</title>
        <authorList>
            <person name="Suriyachadkun C."/>
        </authorList>
    </citation>
    <scope>NUCLEOTIDE SEQUENCE [LARGE SCALE GENOMIC DNA]</scope>
    <source>
        <strain evidence="2 3">A-T 5661</strain>
    </source>
</reference>
<evidence type="ECO:0000259" key="1">
    <source>
        <dbReference type="Pfam" id="PF12680"/>
    </source>
</evidence>
<organism evidence="2 3">
    <name type="scientific">Cryptosporangium phraense</name>
    <dbReference type="NCBI Taxonomy" id="2593070"/>
    <lineage>
        <taxon>Bacteria</taxon>
        <taxon>Bacillati</taxon>
        <taxon>Actinomycetota</taxon>
        <taxon>Actinomycetes</taxon>
        <taxon>Cryptosporangiales</taxon>
        <taxon>Cryptosporangiaceae</taxon>
        <taxon>Cryptosporangium</taxon>
    </lineage>
</organism>